<protein>
    <submittedName>
        <fullName evidence="1">Uncharacterized protein</fullName>
    </submittedName>
</protein>
<reference evidence="1" key="1">
    <citation type="journal article" date="2020" name="Nature">
        <title>Giant virus diversity and host interactions through global metagenomics.</title>
        <authorList>
            <person name="Schulz F."/>
            <person name="Roux S."/>
            <person name="Paez-Espino D."/>
            <person name="Jungbluth S."/>
            <person name="Walsh D.A."/>
            <person name="Denef V.J."/>
            <person name="McMahon K.D."/>
            <person name="Konstantinidis K.T."/>
            <person name="Eloe-Fadrosh E.A."/>
            <person name="Kyrpides N.C."/>
            <person name="Woyke T."/>
        </authorList>
    </citation>
    <scope>NUCLEOTIDE SEQUENCE</scope>
    <source>
        <strain evidence="1">GVMAG-M-3300009163-63</strain>
    </source>
</reference>
<dbReference type="AlphaFoldDB" id="A0A6C0F548"/>
<name>A0A6C0F548_9ZZZZ</name>
<evidence type="ECO:0000313" key="1">
    <source>
        <dbReference type="EMBL" id="QHT34305.1"/>
    </source>
</evidence>
<sequence>MTFVLLYYIHVYIKNIHVYIYYAYDIETNGVSIITDCNTLLNCKNSINNVQHSTFFE</sequence>
<proteinExistence type="predicted"/>
<accession>A0A6C0F548</accession>
<organism evidence="1">
    <name type="scientific">viral metagenome</name>
    <dbReference type="NCBI Taxonomy" id="1070528"/>
    <lineage>
        <taxon>unclassified sequences</taxon>
        <taxon>metagenomes</taxon>
        <taxon>organismal metagenomes</taxon>
    </lineage>
</organism>
<dbReference type="EMBL" id="MN738998">
    <property type="protein sequence ID" value="QHT34305.1"/>
    <property type="molecule type" value="Genomic_DNA"/>
</dbReference>